<comment type="caution">
    <text evidence="1">The sequence shown here is derived from an EMBL/GenBank/DDBJ whole genome shotgun (WGS) entry which is preliminary data.</text>
</comment>
<dbReference type="Proteomes" id="UP001152607">
    <property type="component" value="Unassembled WGS sequence"/>
</dbReference>
<reference evidence="1" key="1">
    <citation type="submission" date="2023-01" db="EMBL/GenBank/DDBJ databases">
        <authorList>
            <person name="Van Ghelder C."/>
            <person name="Rancurel C."/>
        </authorList>
    </citation>
    <scope>NUCLEOTIDE SEQUENCE</scope>
    <source>
        <strain evidence="1">CNCM I-4278</strain>
    </source>
</reference>
<dbReference type="EMBL" id="CAOQHR010000001">
    <property type="protein sequence ID" value="CAI6267996.1"/>
    <property type="molecule type" value="Genomic_DNA"/>
</dbReference>
<organism evidence="1 2">
    <name type="scientific">Periconia digitata</name>
    <dbReference type="NCBI Taxonomy" id="1303443"/>
    <lineage>
        <taxon>Eukaryota</taxon>
        <taxon>Fungi</taxon>
        <taxon>Dikarya</taxon>
        <taxon>Ascomycota</taxon>
        <taxon>Pezizomycotina</taxon>
        <taxon>Dothideomycetes</taxon>
        <taxon>Pleosporomycetidae</taxon>
        <taxon>Pleosporales</taxon>
        <taxon>Massarineae</taxon>
        <taxon>Periconiaceae</taxon>
        <taxon>Periconia</taxon>
    </lineage>
</organism>
<sequence>MCITFPPMPVAQCPPCTGCSAMPFVLLRQACVTLDLYRTVMTTTLNHVGIQVHDRPSL</sequence>
<dbReference type="AlphaFoldDB" id="A0A9W4U3R4"/>
<gene>
    <name evidence="1" type="ORF">PDIGIT_LOCUS1612</name>
</gene>
<evidence type="ECO:0000313" key="2">
    <source>
        <dbReference type="Proteomes" id="UP001152607"/>
    </source>
</evidence>
<proteinExistence type="predicted"/>
<protein>
    <submittedName>
        <fullName evidence="1">Uncharacterized protein</fullName>
    </submittedName>
</protein>
<accession>A0A9W4U3R4</accession>
<evidence type="ECO:0000313" key="1">
    <source>
        <dbReference type="EMBL" id="CAI6267996.1"/>
    </source>
</evidence>
<keyword evidence="2" id="KW-1185">Reference proteome</keyword>
<name>A0A9W4U3R4_9PLEO</name>